<evidence type="ECO:0000256" key="1">
    <source>
        <dbReference type="PIRSR" id="PIRSR602848-1"/>
    </source>
</evidence>
<evidence type="ECO:0000313" key="3">
    <source>
        <dbReference type="Proteomes" id="UP000284763"/>
    </source>
</evidence>
<dbReference type="RefSeq" id="WP_259134308.1">
    <property type="nucleotide sequence ID" value="NZ_JANUCS010000005.1"/>
</dbReference>
<accession>A0A424Z3X4</accession>
<dbReference type="SUPFAM" id="SSF74784">
    <property type="entry name" value="Translin"/>
    <property type="match status" value="1"/>
</dbReference>
<feature type="binding site" evidence="1">
    <location>
        <position position="128"/>
    </location>
    <ligand>
        <name>Mg(2+)</name>
        <dbReference type="ChEBI" id="CHEBI:18420"/>
    </ligand>
</feature>
<keyword evidence="1" id="KW-0479">Metal-binding</keyword>
<dbReference type="GO" id="GO:0043565">
    <property type="term" value="F:sequence-specific DNA binding"/>
    <property type="evidence" value="ECO:0007669"/>
    <property type="project" value="InterPro"/>
</dbReference>
<dbReference type="PANTHER" id="PTHR10741">
    <property type="entry name" value="TRANSLIN AND TRANSLIN ASSOCIATED PROTEIN X"/>
    <property type="match status" value="1"/>
</dbReference>
<proteinExistence type="predicted"/>
<gene>
    <name evidence="2" type="ORF">D5R95_01640</name>
</gene>
<name>A0A424Z3X4_9EURY</name>
<dbReference type="EMBL" id="QZAB01000110">
    <property type="protein sequence ID" value="RQD90714.1"/>
    <property type="molecule type" value="Genomic_DNA"/>
</dbReference>
<sequence length="216" mass="24872">MNEESLAKFQSVFDLKETVRNNAISLSREIVQKCRKAVYAIHRGEPKLAMSMINEGKELLSTIDSELEEFPDVYYGGFVEHSQQELVETIILYELIFNGSDLKKIPTPECINVSYVAYLNGLADVPGELRRHILSVIRDNNANEGEHYLKLMEDIYSILIIFDYPDVLLKGLRHKTDRIHSLIERTEGDLTNAMMQQQLENSMKRFDSTLTEKKIT</sequence>
<organism evidence="2 3">
    <name type="scientific">Methanosalsum natronophilum</name>
    <dbReference type="NCBI Taxonomy" id="768733"/>
    <lineage>
        <taxon>Archaea</taxon>
        <taxon>Methanobacteriati</taxon>
        <taxon>Methanobacteriota</taxon>
        <taxon>Stenosarchaea group</taxon>
        <taxon>Methanomicrobia</taxon>
        <taxon>Methanosarcinales</taxon>
        <taxon>Methanosarcinaceae</taxon>
        <taxon>Methanosalsum</taxon>
    </lineage>
</organism>
<feature type="binding site" evidence="1">
    <location>
        <position position="88"/>
    </location>
    <ligand>
        <name>Mg(2+)</name>
        <dbReference type="ChEBI" id="CHEBI:18420"/>
    </ligand>
</feature>
<dbReference type="Proteomes" id="UP000284763">
    <property type="component" value="Unassembled WGS sequence"/>
</dbReference>
<comment type="caution">
    <text evidence="2">The sequence shown here is derived from an EMBL/GenBank/DDBJ whole genome shotgun (WGS) entry which is preliminary data.</text>
</comment>
<dbReference type="AlphaFoldDB" id="A0A424Z3X4"/>
<dbReference type="InterPro" id="IPR002848">
    <property type="entry name" value="Translin_fam"/>
</dbReference>
<evidence type="ECO:0000313" key="2">
    <source>
        <dbReference type="EMBL" id="RQD90714.1"/>
    </source>
</evidence>
<keyword evidence="1" id="KW-0460">Magnesium</keyword>
<dbReference type="Gene3D" id="1.20.58.2140">
    <property type="match status" value="1"/>
</dbReference>
<dbReference type="CDD" id="cd14820">
    <property type="entry name" value="TRAX"/>
    <property type="match status" value="1"/>
</dbReference>
<reference evidence="2 3" key="1">
    <citation type="submission" date="2018-08" db="EMBL/GenBank/DDBJ databases">
        <title>The metabolism and importance of syntrophic acetate oxidation coupled to methane or sulfide production in haloalkaline environments.</title>
        <authorList>
            <person name="Timmers P.H.A."/>
            <person name="Vavourakis C.D."/>
            <person name="Sorokin D.Y."/>
            <person name="Sinninghe Damste J.S."/>
            <person name="Muyzer G."/>
            <person name="Stams A.J.M."/>
            <person name="Plugge C.M."/>
        </authorList>
    </citation>
    <scope>NUCLEOTIDE SEQUENCE [LARGE SCALE GENOMIC DNA]</scope>
    <source>
        <strain evidence="2">MSAO_Arc3</strain>
    </source>
</reference>
<dbReference type="InterPro" id="IPR036081">
    <property type="entry name" value="Translin_sf"/>
</dbReference>
<dbReference type="GO" id="GO:0046872">
    <property type="term" value="F:metal ion binding"/>
    <property type="evidence" value="ECO:0007669"/>
    <property type="project" value="UniProtKB-KW"/>
</dbReference>
<protein>
    <submittedName>
        <fullName evidence="2">Haloacid dehalogenase</fullName>
    </submittedName>
</protein>
<dbReference type="Pfam" id="PF01997">
    <property type="entry name" value="Translin"/>
    <property type="match status" value="1"/>
</dbReference>